<proteinExistence type="predicted"/>
<dbReference type="SUPFAM" id="SSF53254">
    <property type="entry name" value="Phosphoglycerate mutase-like"/>
    <property type="match status" value="1"/>
</dbReference>
<dbReference type="Gene3D" id="3.40.50.1240">
    <property type="entry name" value="Phosphoglycerate mutase-like"/>
    <property type="match status" value="1"/>
</dbReference>
<evidence type="ECO:0000256" key="1">
    <source>
        <dbReference type="SAM" id="SignalP"/>
    </source>
</evidence>
<dbReference type="Pfam" id="PF00300">
    <property type="entry name" value="His_Phos_1"/>
    <property type="match status" value="1"/>
</dbReference>
<organism evidence="2 3">
    <name type="scientific">Mucilaginibacter terrae</name>
    <dbReference type="NCBI Taxonomy" id="1955052"/>
    <lineage>
        <taxon>Bacteria</taxon>
        <taxon>Pseudomonadati</taxon>
        <taxon>Bacteroidota</taxon>
        <taxon>Sphingobacteriia</taxon>
        <taxon>Sphingobacteriales</taxon>
        <taxon>Sphingobacteriaceae</taxon>
        <taxon>Mucilaginibacter</taxon>
    </lineage>
</organism>
<dbReference type="EMBL" id="JAVLVU010000001">
    <property type="protein sequence ID" value="MDT3403460.1"/>
    <property type="molecule type" value="Genomic_DNA"/>
</dbReference>
<protein>
    <submittedName>
        <fullName evidence="2">2,3-bisphosphoglycerate-dependent phosphoglycerate mutase</fullName>
        <ecNumber evidence="2">5.4.2.11</ecNumber>
    </submittedName>
</protein>
<feature type="signal peptide" evidence="1">
    <location>
        <begin position="1"/>
        <end position="22"/>
    </location>
</feature>
<dbReference type="EC" id="5.4.2.11" evidence="2"/>
<evidence type="ECO:0000313" key="3">
    <source>
        <dbReference type="Proteomes" id="UP001258315"/>
    </source>
</evidence>
<dbReference type="InterPro" id="IPR013078">
    <property type="entry name" value="His_Pase_superF_clade-1"/>
</dbReference>
<keyword evidence="3" id="KW-1185">Reference proteome</keyword>
<gene>
    <name evidence="2" type="ORF">QE417_002532</name>
</gene>
<keyword evidence="1" id="KW-0732">Signal</keyword>
<keyword evidence="2" id="KW-0413">Isomerase</keyword>
<reference evidence="3" key="1">
    <citation type="submission" date="2023-07" db="EMBL/GenBank/DDBJ databases">
        <title>Functional and genomic diversity of the sorghum phyllosphere microbiome.</title>
        <authorList>
            <person name="Shade A."/>
        </authorList>
    </citation>
    <scope>NUCLEOTIDE SEQUENCE [LARGE SCALE GENOMIC DNA]</scope>
    <source>
        <strain evidence="3">SORGH_AS_0422</strain>
    </source>
</reference>
<dbReference type="GO" id="GO:0004619">
    <property type="term" value="F:phosphoglycerate mutase activity"/>
    <property type="evidence" value="ECO:0007669"/>
    <property type="project" value="UniProtKB-EC"/>
</dbReference>
<evidence type="ECO:0000313" key="2">
    <source>
        <dbReference type="EMBL" id="MDT3403460.1"/>
    </source>
</evidence>
<accession>A0ABU3GXR0</accession>
<sequence length="186" mass="20534">MNRKLLLALLTFALLFTTSAFAQQTTIWLVRHAEKQTSEAMMSSDPELSETGKLRAIDLANVLKRYPINAIYSTNYKRTLATAAPLAAEVKVSPVIYDAKDLAGIASKTLQYNKGKQVLIVGHSNTLIPVIKALKAELPFNELTDDDYDMLFKVVVDDNGNAKLTIAHYGKPHHTTEVPPAFKGTF</sequence>
<feature type="chain" id="PRO_5045489448" evidence="1">
    <location>
        <begin position="23"/>
        <end position="186"/>
    </location>
</feature>
<comment type="caution">
    <text evidence="2">The sequence shown here is derived from an EMBL/GenBank/DDBJ whole genome shotgun (WGS) entry which is preliminary data.</text>
</comment>
<dbReference type="CDD" id="cd07067">
    <property type="entry name" value="HP_PGM_like"/>
    <property type="match status" value="1"/>
</dbReference>
<dbReference type="Proteomes" id="UP001258315">
    <property type="component" value="Unassembled WGS sequence"/>
</dbReference>
<name>A0ABU3GXR0_9SPHI</name>
<dbReference type="InterPro" id="IPR029033">
    <property type="entry name" value="His_PPase_superfam"/>
</dbReference>
<dbReference type="RefSeq" id="WP_311950456.1">
    <property type="nucleotide sequence ID" value="NZ_JAVLVU010000001.1"/>
</dbReference>